<proteinExistence type="predicted"/>
<accession>A0ABV0JJZ3</accession>
<organism evidence="1 2">
    <name type="scientific">Funiculus sociatus GB2-A5</name>
    <dbReference type="NCBI Taxonomy" id="2933946"/>
    <lineage>
        <taxon>Bacteria</taxon>
        <taxon>Bacillati</taxon>
        <taxon>Cyanobacteriota</taxon>
        <taxon>Cyanophyceae</taxon>
        <taxon>Coleofasciculales</taxon>
        <taxon>Coleofasciculaceae</taxon>
        <taxon>Funiculus</taxon>
    </lineage>
</organism>
<dbReference type="Proteomes" id="UP001442494">
    <property type="component" value="Unassembled WGS sequence"/>
</dbReference>
<sequence>MPQRHNGWLIGAIKCDSLAGTHKSAKLSDRAIQIAQYHICRQVGNNS</sequence>
<dbReference type="EMBL" id="JAMPKK010000001">
    <property type="protein sequence ID" value="MEP0863031.1"/>
    <property type="molecule type" value="Genomic_DNA"/>
</dbReference>
<name>A0ABV0JJZ3_9CYAN</name>
<dbReference type="RefSeq" id="WP_190424405.1">
    <property type="nucleotide sequence ID" value="NZ_JAMPKK010000001.1"/>
</dbReference>
<evidence type="ECO:0000313" key="1">
    <source>
        <dbReference type="EMBL" id="MEP0863031.1"/>
    </source>
</evidence>
<reference evidence="1 2" key="1">
    <citation type="submission" date="2022-04" db="EMBL/GenBank/DDBJ databases">
        <title>Positive selection, recombination, and allopatry shape intraspecific diversity of widespread and dominant cyanobacteria.</title>
        <authorList>
            <person name="Wei J."/>
            <person name="Shu W."/>
            <person name="Hu C."/>
        </authorList>
    </citation>
    <scope>NUCLEOTIDE SEQUENCE [LARGE SCALE GENOMIC DNA]</scope>
    <source>
        <strain evidence="1 2">GB2-A5</strain>
    </source>
</reference>
<comment type="caution">
    <text evidence="1">The sequence shown here is derived from an EMBL/GenBank/DDBJ whole genome shotgun (WGS) entry which is preliminary data.</text>
</comment>
<protein>
    <submittedName>
        <fullName evidence="1">Uncharacterized protein</fullName>
    </submittedName>
</protein>
<keyword evidence="2" id="KW-1185">Reference proteome</keyword>
<gene>
    <name evidence="1" type="ORF">NDI37_00910</name>
</gene>
<evidence type="ECO:0000313" key="2">
    <source>
        <dbReference type="Proteomes" id="UP001442494"/>
    </source>
</evidence>